<sequence length="1948" mass="214092">MPSSAGRAQHQSHSPLGEALAQILEGDEGSMRGASVTNGSIPPTDLGTQTQTRSARSNGSRRTKDSRTQTTESIRTGDSVLASELSASTSARSTSTRVEKHHSSHRKGNRHIIHEKIITHETRSAGQPTSRHHTIILTDPESASRREKRRAEREAQQARRAERELKREQRQERRERREARKAHSRDLERVIAALQSHSRSRTSSRRSPVTPTTRSGTFIDEELEKLKLTLTESERDLATLRNNVRDLTERLEIESKRAAAAESQYKEYHQRLRNAEVARKKAEADASRESEESSRLKVIYETARAQQEEIQRELDALQEERDEADREAAEARTKARKFHEELLIAQAREAGRREGRREAQRERKHHRHEKEKIVERIVERVQQEQPTPRIVTQSVVYEEEEGTESRRTTPRAHTPELSEREPSPIPPPPPPIIPPLDPQRDVEPFPDLPEPPQGIQMPEVVDPAPLPPVGSSTWTNWKNKLGGKLKRSNSRTETYSQDSYLDDPGMQGGHPVYLPGDRDIPSRSQFTATDRDIPSRSQLASERDIPSRSQYAPERDIPSRSQYAPERNIPSRSQYAPERDIPSRSQYAPPERDIPSRSHYASPERDIPSRSQYASRDRSPSPEEYHPPPPAVPMTGMTGMTSMAGVGSMSGIGPMSGMTGMNGMTGMTGMTEIGGGFTTLVPGPGAGPGAGPGVGPGVGPGAGPIPGPSSLHMPPPPPHEMKASRKSAHRAKHNIPPPQPIFPPVPPTAPEAPIHPIPYNNALASPWHQKSAPIVPDGWIPEADDEGHMDIPPAHGIQPSPLLMNSELNERSQHPVIPNAPLPKTPKHRAGSQPNAPYTPMVIPDDHDYDYEDEYEEDDEIDIPIMHDMHDPHNPHNPMFDPLAVRTPAHYGRPLSVIPELSPEYQPPPIPDAPLPSARHSTRSRYSQAPYRQEQDDYSATVSVESGADASQVPRSNWRRPSSLTPTSPAPPVVQQHVQDDARTPPPPIVPSAQIPVTPISPESVPPPPRRTKTDRRRERDAEHARDQAWEREERERVRQAREQEKFQRNQQQMEQDRKMQEQRAREAYEAERQQERQRKEREREERHRQRERKDSERERKEKERELKEQERERRHQEREKNRERERAERRRRSYNPTPGAPIVPPNPVVTPSPAPETSPHESNAPISSIGRVPLSEDRQITFPMPHIVSPPAQIVGGPVIVDGPSAIVDGPSRFVGAPTGIVGGPTSIGGGPTSLGGAPTSLGGGPTSLGGGPMSLGGGPMSLSGGPTSLGSGPTSLGGGPTRIGEGPAYIGEGPSYVAKPSERIVPPIIPPPPIPDGHYTSYSPMSGPGSAGTESRRRPYSYAPATSATPITPRSQPSQPPSMKMPTPEPWNDPDNPRRRQDADEAAISAYVRAVEQARKLQAGEDDEEDEESVQRYMKAKFGGMAGNNSDDDEEESDGQLSEESESESSSEPSESTASDPRNPRDSYYRPDDAQSRASVPTIILESPSNDSNSSTVLTEVSDARMLNPEYTAQARPTGPTDRTYEDIDPMEYEINSLENEPLDLDDIPPVPGAPSFDPYPNSVASPATRHYGLPSEYVDAPRIQRYGSSASVNRPPPLAPGPDPGYNSRWAPPPPPSAGLQPPGLPDFTNFDGDLDSFKYGSNNRVPRSNPSRTSGRDSASSVSRPNVPFVPPSVIIPSRTSGRDSASSVSRPNVPFVPPSVIITPANSSQPSTQRTTTADLAPPPVPEKTPSSSHPSTPGFASRLGAGFSSLGFTRPGFMRTASGQQVPPPVNAPVTDPVPPPGPPVIPSPVPSRSTAPPTAPRAPSGMGSRPEVNRIRDTMGPTLQVPMAGSPLRPNVVASKPPPQQPKGFPLTRPASRFTDRNKNKTRAQVEAFQAIRDQQDLERQRQWNVNHPDYYGDNGDNRPPSPQGSVRSRKSRPVTVVSTSDEDDWTTGRSMRGRPT</sequence>
<feature type="compositionally biased region" description="Polar residues" evidence="1">
    <location>
        <begin position="1643"/>
        <end position="1668"/>
    </location>
</feature>
<feature type="compositionally biased region" description="Polar residues" evidence="1">
    <location>
        <begin position="1489"/>
        <end position="1501"/>
    </location>
</feature>
<dbReference type="PANTHER" id="PTHR34491:SF156">
    <property type="entry name" value="KINESIN MOTOR DOMAIN-CONTAINING PROTEIN"/>
    <property type="match status" value="1"/>
</dbReference>
<feature type="region of interest" description="Disordered" evidence="1">
    <location>
        <begin position="898"/>
        <end position="1177"/>
    </location>
</feature>
<feature type="compositionally biased region" description="Polar residues" evidence="1">
    <location>
        <begin position="35"/>
        <end position="60"/>
    </location>
</feature>
<feature type="compositionally biased region" description="Low complexity" evidence="1">
    <location>
        <begin position="1351"/>
        <end position="1368"/>
    </location>
</feature>
<feature type="compositionally biased region" description="Polar residues" evidence="1">
    <location>
        <begin position="383"/>
        <end position="395"/>
    </location>
</feature>
<feature type="region of interest" description="Disordered" evidence="1">
    <location>
        <begin position="819"/>
        <end position="842"/>
    </location>
</feature>
<evidence type="ECO:0000256" key="1">
    <source>
        <dbReference type="SAM" id="MobiDB-lite"/>
    </source>
</evidence>
<feature type="compositionally biased region" description="Gly residues" evidence="1">
    <location>
        <begin position="1243"/>
        <end position="1259"/>
    </location>
</feature>
<feature type="compositionally biased region" description="Basic and acidic residues" evidence="1">
    <location>
        <begin position="142"/>
        <end position="178"/>
    </location>
</feature>
<feature type="compositionally biased region" description="Basic and acidic residues" evidence="1">
    <location>
        <begin position="112"/>
        <end position="123"/>
    </location>
</feature>
<feature type="compositionally biased region" description="Polar residues" evidence="1">
    <location>
        <begin position="1709"/>
        <end position="1723"/>
    </location>
</feature>
<gene>
    <name evidence="2" type="ORF">RDB_LOCUS1911</name>
</gene>
<feature type="compositionally biased region" description="Pro residues" evidence="1">
    <location>
        <begin position="1139"/>
        <end position="1157"/>
    </location>
</feature>
<name>A0A8H2W8T6_9AGAM</name>
<feature type="compositionally biased region" description="Polar residues" evidence="1">
    <location>
        <begin position="1683"/>
        <end position="1695"/>
    </location>
</feature>
<feature type="compositionally biased region" description="Pro residues" evidence="1">
    <location>
        <begin position="905"/>
        <end position="914"/>
    </location>
</feature>
<feature type="compositionally biased region" description="Basic and acidic residues" evidence="1">
    <location>
        <begin position="590"/>
        <end position="608"/>
    </location>
</feature>
<feature type="compositionally biased region" description="Low complexity" evidence="1">
    <location>
        <begin position="1452"/>
        <end position="1462"/>
    </location>
</feature>
<dbReference type="Proteomes" id="UP000663843">
    <property type="component" value="Unassembled WGS sequence"/>
</dbReference>
<feature type="compositionally biased region" description="Pro residues" evidence="1">
    <location>
        <begin position="423"/>
        <end position="437"/>
    </location>
</feature>
<feature type="compositionally biased region" description="Basic and acidic residues" evidence="1">
    <location>
        <begin position="1464"/>
        <end position="1477"/>
    </location>
</feature>
<feature type="compositionally biased region" description="Low complexity" evidence="1">
    <location>
        <begin position="991"/>
        <end position="1003"/>
    </location>
</feature>
<feature type="compositionally biased region" description="Basic and acidic residues" evidence="1">
    <location>
        <begin position="615"/>
        <end position="626"/>
    </location>
</feature>
<comment type="caution">
    <text evidence="2">The sequence shown here is derived from an EMBL/GenBank/DDBJ whole genome shotgun (WGS) entry which is preliminary data.</text>
</comment>
<feature type="region of interest" description="Disordered" evidence="1">
    <location>
        <begin position="1305"/>
        <end position="1948"/>
    </location>
</feature>
<feature type="compositionally biased region" description="Low complexity" evidence="1">
    <location>
        <begin position="205"/>
        <end position="217"/>
    </location>
</feature>
<feature type="region of interest" description="Disordered" evidence="1">
    <location>
        <begin position="1230"/>
        <end position="1259"/>
    </location>
</feature>
<feature type="region of interest" description="Disordered" evidence="1">
    <location>
        <begin position="348"/>
        <end position="648"/>
    </location>
</feature>
<organism evidence="2 3">
    <name type="scientific">Rhizoctonia solani</name>
    <dbReference type="NCBI Taxonomy" id="456999"/>
    <lineage>
        <taxon>Eukaryota</taxon>
        <taxon>Fungi</taxon>
        <taxon>Dikarya</taxon>
        <taxon>Basidiomycota</taxon>
        <taxon>Agaricomycotina</taxon>
        <taxon>Agaricomycetes</taxon>
        <taxon>Cantharellales</taxon>
        <taxon>Ceratobasidiaceae</taxon>
        <taxon>Rhizoctonia</taxon>
    </lineage>
</organism>
<feature type="region of interest" description="Disordered" evidence="1">
    <location>
        <begin position="684"/>
        <end position="732"/>
    </location>
</feature>
<dbReference type="EMBL" id="CAJMWT010000220">
    <property type="protein sequence ID" value="CAE6339882.1"/>
    <property type="molecule type" value="Genomic_DNA"/>
</dbReference>
<feature type="compositionally biased region" description="Low complexity" evidence="1">
    <location>
        <begin position="633"/>
        <end position="648"/>
    </location>
</feature>
<reference evidence="2" key="1">
    <citation type="submission" date="2021-01" db="EMBL/GenBank/DDBJ databases">
        <authorList>
            <person name="Kaushik A."/>
        </authorList>
    </citation>
    <scope>NUCLEOTIDE SEQUENCE</scope>
    <source>
        <strain evidence="2">AG2-2IIIB</strain>
    </source>
</reference>
<feature type="compositionally biased region" description="Pro residues" evidence="1">
    <location>
        <begin position="1772"/>
        <end position="1796"/>
    </location>
</feature>
<feature type="compositionally biased region" description="Low complexity" evidence="1">
    <location>
        <begin position="79"/>
        <end position="96"/>
    </location>
</feature>
<feature type="compositionally biased region" description="Basic residues" evidence="1">
    <location>
        <begin position="99"/>
        <end position="111"/>
    </location>
</feature>
<evidence type="ECO:0000313" key="3">
    <source>
        <dbReference type="Proteomes" id="UP000663843"/>
    </source>
</evidence>
<feature type="compositionally biased region" description="Basic and acidic residues" evidence="1">
    <location>
        <begin position="1016"/>
        <end position="1048"/>
    </location>
</feature>
<feature type="compositionally biased region" description="Basic and acidic residues" evidence="1">
    <location>
        <begin position="403"/>
        <end position="422"/>
    </location>
</feature>
<dbReference type="PANTHER" id="PTHR34491">
    <property type="entry name" value="A-TYPE INCLUSION PROTEIN, PUTATIVE-RELATED"/>
    <property type="match status" value="1"/>
</dbReference>
<feature type="compositionally biased region" description="Pro residues" evidence="1">
    <location>
        <begin position="703"/>
        <end position="718"/>
    </location>
</feature>
<feature type="compositionally biased region" description="Low complexity" evidence="1">
    <location>
        <begin position="1797"/>
        <end position="1811"/>
    </location>
</feature>
<feature type="region of interest" description="Disordered" evidence="1">
    <location>
        <begin position="1"/>
        <end position="217"/>
    </location>
</feature>
<feature type="compositionally biased region" description="Basic and acidic residues" evidence="1">
    <location>
        <begin position="1055"/>
        <end position="1129"/>
    </location>
</feature>
<feature type="compositionally biased region" description="Basic and acidic residues" evidence="1">
    <location>
        <begin position="349"/>
        <end position="361"/>
    </location>
</feature>
<protein>
    <submittedName>
        <fullName evidence="2">Uncharacterized protein</fullName>
    </submittedName>
</protein>
<accession>A0A8H2W8T6</accession>
<feature type="compositionally biased region" description="Basic and acidic residues" evidence="1">
    <location>
        <begin position="370"/>
        <end position="382"/>
    </location>
</feature>
<feature type="compositionally biased region" description="Acidic residues" evidence="1">
    <location>
        <begin position="1432"/>
        <end position="1451"/>
    </location>
</feature>
<feature type="compositionally biased region" description="Pro residues" evidence="1">
    <location>
        <begin position="1597"/>
        <end position="1606"/>
    </location>
</feature>
<feature type="compositionally biased region" description="Gly residues" evidence="1">
    <location>
        <begin position="684"/>
        <end position="702"/>
    </location>
</feature>
<proteinExistence type="predicted"/>
<evidence type="ECO:0000313" key="2">
    <source>
        <dbReference type="EMBL" id="CAE6339882.1"/>
    </source>
</evidence>